<sequence length="359" mass="42405">MLESAKGESEDYSRSVDDTVNNTDSQPLEIKDKMNYFRVIEDFKDDINNIEIPQFFIQSEPSLFVEDQFTELTKESLADGFSLKDKDTAIDFETLDYNLVKVDIERSGESVPKYSKLSRADENYFKNYFSKLSSEDKVDKSKEIVYNQVKKMDSVDDRELRDYVDRIVENMTSDEIDNLEKNIYSYADKIKKKINGLLEEYLEQKFNQLIEQGDILCKPNYKLKEYISPLKSISTLPKSLYEEEGDMNNFEHRVINEIISLDNIKWWHRNIDRKGFKINGFINHYPDFIVMTNSGKLILMETKGDHLENAESKQKVRLGRTWQYQSGNQYRYYMVFESKNLNIEGAYQFDKFMEIIKSI</sequence>
<evidence type="ECO:0000256" key="1">
    <source>
        <dbReference type="SAM" id="MobiDB-lite"/>
    </source>
</evidence>
<feature type="region of interest" description="Disordered" evidence="1">
    <location>
        <begin position="1"/>
        <end position="25"/>
    </location>
</feature>
<feature type="compositionally biased region" description="Basic and acidic residues" evidence="1">
    <location>
        <begin position="1"/>
        <end position="17"/>
    </location>
</feature>
<accession>A0ABU5CV69</accession>
<reference evidence="2 3" key="1">
    <citation type="submission" date="2023-10" db="EMBL/GenBank/DDBJ databases">
        <title>Virgibacillus soli CC-YMP-6 genome.</title>
        <authorList>
            <person name="Miliotis G."/>
            <person name="Sengupta P."/>
            <person name="Hameed A."/>
            <person name="Chuvochina M."/>
            <person name="Mcdonagh F."/>
            <person name="Simpson A.C."/>
            <person name="Singh N.K."/>
            <person name="Rekha P.D."/>
            <person name="Raman K."/>
            <person name="Hugenholtz P."/>
            <person name="Venkateswaran K."/>
        </authorList>
    </citation>
    <scope>NUCLEOTIDE SEQUENCE [LARGE SCALE GENOMIC DNA]</scope>
    <source>
        <strain evidence="2 3">CC-YMP-6</strain>
    </source>
</reference>
<protein>
    <submittedName>
        <fullName evidence="2">Uncharacterized protein</fullName>
    </submittedName>
</protein>
<dbReference type="EMBL" id="JAWDIQ010000003">
    <property type="protein sequence ID" value="MDY0410135.1"/>
    <property type="molecule type" value="Genomic_DNA"/>
</dbReference>
<dbReference type="RefSeq" id="WP_320380998.1">
    <property type="nucleotide sequence ID" value="NZ_JAWDIQ010000003.1"/>
</dbReference>
<comment type="caution">
    <text evidence="2">The sequence shown here is derived from an EMBL/GenBank/DDBJ whole genome shotgun (WGS) entry which is preliminary data.</text>
</comment>
<evidence type="ECO:0000313" key="2">
    <source>
        <dbReference type="EMBL" id="MDY0410135.1"/>
    </source>
</evidence>
<keyword evidence="3" id="KW-1185">Reference proteome</keyword>
<gene>
    <name evidence="2" type="ORF">RWD45_18255</name>
</gene>
<evidence type="ECO:0000313" key="3">
    <source>
        <dbReference type="Proteomes" id="UP001275315"/>
    </source>
</evidence>
<name>A0ABU5CV69_9BACI</name>
<dbReference type="Proteomes" id="UP001275315">
    <property type="component" value="Unassembled WGS sequence"/>
</dbReference>
<organism evidence="2 3">
    <name type="scientific">Paracerasibacillus soli</name>
    <dbReference type="NCBI Taxonomy" id="480284"/>
    <lineage>
        <taxon>Bacteria</taxon>
        <taxon>Bacillati</taxon>
        <taxon>Bacillota</taxon>
        <taxon>Bacilli</taxon>
        <taxon>Bacillales</taxon>
        <taxon>Bacillaceae</taxon>
        <taxon>Paracerasibacillus</taxon>
    </lineage>
</organism>
<proteinExistence type="predicted"/>